<dbReference type="InterPro" id="IPR019734">
    <property type="entry name" value="TPR_rpt"/>
</dbReference>
<evidence type="ECO:0000256" key="1">
    <source>
        <dbReference type="SAM" id="SignalP"/>
    </source>
</evidence>
<dbReference type="SUPFAM" id="SSF48452">
    <property type="entry name" value="TPR-like"/>
    <property type="match status" value="1"/>
</dbReference>
<accession>A0A0C4WQD2</accession>
<dbReference type="STRING" id="1328314.Achr_34650"/>
<gene>
    <name evidence="2" type="ORF">Achr_34650</name>
</gene>
<name>A0A0C4WQD2_9GAMM</name>
<dbReference type="Proteomes" id="UP000068210">
    <property type="component" value="Chromosome"/>
</dbReference>
<evidence type="ECO:0000313" key="2">
    <source>
        <dbReference type="EMBL" id="AJE22869.1"/>
    </source>
</evidence>
<dbReference type="InterPro" id="IPR011990">
    <property type="entry name" value="TPR-like_helical_dom_sf"/>
</dbReference>
<dbReference type="AlphaFoldDB" id="A0A0C4WQD2"/>
<proteinExistence type="predicted"/>
<dbReference type="EMBL" id="CP010415">
    <property type="protein sequence ID" value="AJE22869.1"/>
    <property type="molecule type" value="Genomic_DNA"/>
</dbReference>
<protein>
    <submittedName>
        <fullName evidence="2">Uncharacterized protein</fullName>
    </submittedName>
</protein>
<organism evidence="2 3">
    <name type="scientific">Azotobacter chroococcum NCIMB 8003</name>
    <dbReference type="NCBI Taxonomy" id="1328314"/>
    <lineage>
        <taxon>Bacteria</taxon>
        <taxon>Pseudomonadati</taxon>
        <taxon>Pseudomonadota</taxon>
        <taxon>Gammaproteobacteria</taxon>
        <taxon>Pseudomonadales</taxon>
        <taxon>Pseudomonadaceae</taxon>
        <taxon>Azotobacter</taxon>
    </lineage>
</organism>
<dbReference type="RefSeq" id="WP_039806066.1">
    <property type="nucleotide sequence ID" value="NZ_CP010415.1"/>
</dbReference>
<evidence type="ECO:0000313" key="3">
    <source>
        <dbReference type="Proteomes" id="UP000068210"/>
    </source>
</evidence>
<keyword evidence="1" id="KW-0732">Signal</keyword>
<dbReference type="Gene3D" id="1.25.40.10">
    <property type="entry name" value="Tetratricopeptide repeat domain"/>
    <property type="match status" value="1"/>
</dbReference>
<dbReference type="KEGG" id="acx:Achr_34650"/>
<dbReference type="HOGENOM" id="CLU_758347_0_0_6"/>
<feature type="signal peptide" evidence="1">
    <location>
        <begin position="1"/>
        <end position="17"/>
    </location>
</feature>
<feature type="chain" id="PRO_5002173279" evidence="1">
    <location>
        <begin position="18"/>
        <end position="363"/>
    </location>
</feature>
<sequence length="363" mass="39669">MRRLFLLLLLLSASVQAAQSIDPAVFQALQAAQAAQQKGDHAAARSALKGVKAAAGSLEEALLWRSRGYLAWAEGDNGRAIELLAKALASGKLDKEVAASERLNLARLNAVEGRDAKVVELLAPVSAKAGEDVLLMLAQAYQGLGQHDKALPLAERYVQANPAAAGNWLRFLVAANADLKRWAAAERWQRQLLVRHPEDAGQWRQLAALQQMSGAEHKALATLRAAYTKGLRFSERELDNLVLLASSAGQPWQGARLLSALLQDGILPRTPAREERLGQLWWQARDRKRASEVFGRLAASSNNPGHWLSLAQLELEQAHWNPGLEALTRAEQAGAGRSQVGPWREWAEGELAFERERPLANTD</sequence>
<reference evidence="2 3" key="1">
    <citation type="journal article" date="2015" name="PLoS ONE">
        <title>Azotobacter Genomes: The Genome of Azotobacter chroococcum NCIMB 8003 (ATCC 4412).</title>
        <authorList>
            <person name="Robson R.L."/>
            <person name="Jones R."/>
            <person name="Robson R.M."/>
            <person name="Schwartz A."/>
            <person name="Richardson T.H."/>
        </authorList>
    </citation>
    <scope>NUCLEOTIDE SEQUENCE [LARGE SCALE GENOMIC DNA]</scope>
    <source>
        <strain evidence="2 3">NCIMB 8003</strain>
    </source>
</reference>
<keyword evidence="3" id="KW-1185">Reference proteome</keyword>
<dbReference type="Pfam" id="PF13181">
    <property type="entry name" value="TPR_8"/>
    <property type="match status" value="1"/>
</dbReference>